<feature type="region of interest" description="Disordered" evidence="1">
    <location>
        <begin position="1"/>
        <end position="42"/>
    </location>
</feature>
<proteinExistence type="predicted"/>
<dbReference type="AlphaFoldDB" id="A0A9N9DK19"/>
<evidence type="ECO:0000256" key="1">
    <source>
        <dbReference type="SAM" id="MobiDB-lite"/>
    </source>
</evidence>
<organism evidence="2 3">
    <name type="scientific">Dentiscutata erythropus</name>
    <dbReference type="NCBI Taxonomy" id="1348616"/>
    <lineage>
        <taxon>Eukaryota</taxon>
        <taxon>Fungi</taxon>
        <taxon>Fungi incertae sedis</taxon>
        <taxon>Mucoromycota</taxon>
        <taxon>Glomeromycotina</taxon>
        <taxon>Glomeromycetes</taxon>
        <taxon>Diversisporales</taxon>
        <taxon>Gigasporaceae</taxon>
        <taxon>Dentiscutata</taxon>
    </lineage>
</organism>
<dbReference type="OrthoDB" id="2411234at2759"/>
<evidence type="ECO:0000313" key="2">
    <source>
        <dbReference type="EMBL" id="CAG8638639.1"/>
    </source>
</evidence>
<feature type="compositionally biased region" description="Low complexity" evidence="1">
    <location>
        <begin position="21"/>
        <end position="36"/>
    </location>
</feature>
<protein>
    <submittedName>
        <fullName evidence="2">11346_t:CDS:1</fullName>
    </submittedName>
</protein>
<sequence length="89" mass="10145">MKKKRERLSNETSSESKEEPSTTNTSNSQPSTNLQSLTDISNSLRKVQKSNRYYEATCYYCNTSWSRGKLAKLEAHLANEYNSCPNDIS</sequence>
<accession>A0A9N9DK19</accession>
<dbReference type="Proteomes" id="UP000789405">
    <property type="component" value="Unassembled WGS sequence"/>
</dbReference>
<dbReference type="EMBL" id="CAJVPY010005244">
    <property type="protein sequence ID" value="CAG8638639.1"/>
    <property type="molecule type" value="Genomic_DNA"/>
</dbReference>
<gene>
    <name evidence="2" type="ORF">DERYTH_LOCUS9532</name>
</gene>
<reference evidence="2" key="1">
    <citation type="submission" date="2021-06" db="EMBL/GenBank/DDBJ databases">
        <authorList>
            <person name="Kallberg Y."/>
            <person name="Tangrot J."/>
            <person name="Rosling A."/>
        </authorList>
    </citation>
    <scope>NUCLEOTIDE SEQUENCE</scope>
    <source>
        <strain evidence="2">MA453B</strain>
    </source>
</reference>
<evidence type="ECO:0000313" key="3">
    <source>
        <dbReference type="Proteomes" id="UP000789405"/>
    </source>
</evidence>
<name>A0A9N9DK19_9GLOM</name>
<comment type="caution">
    <text evidence="2">The sequence shown here is derived from an EMBL/GenBank/DDBJ whole genome shotgun (WGS) entry which is preliminary data.</text>
</comment>
<keyword evidence="3" id="KW-1185">Reference proteome</keyword>